<evidence type="ECO:0000256" key="1">
    <source>
        <dbReference type="SAM" id="MobiDB-lite"/>
    </source>
</evidence>
<accession>A0ABX3D8B8</accession>
<gene>
    <name evidence="2" type="ORF">BI375_05935</name>
</gene>
<dbReference type="Proteomes" id="UP000180133">
    <property type="component" value="Unassembled WGS sequence"/>
</dbReference>
<evidence type="ECO:0000313" key="3">
    <source>
        <dbReference type="Proteomes" id="UP000180133"/>
    </source>
</evidence>
<proteinExistence type="predicted"/>
<evidence type="ECO:0008006" key="4">
    <source>
        <dbReference type="Google" id="ProtNLM"/>
    </source>
</evidence>
<dbReference type="RefSeq" id="WP_071234739.1">
    <property type="nucleotide sequence ID" value="NZ_KV861316.1"/>
</dbReference>
<organism evidence="2 3">
    <name type="scientific">Vibrio rotiferianus</name>
    <dbReference type="NCBI Taxonomy" id="190895"/>
    <lineage>
        <taxon>Bacteria</taxon>
        <taxon>Pseudomonadati</taxon>
        <taxon>Pseudomonadota</taxon>
        <taxon>Gammaproteobacteria</taxon>
        <taxon>Vibrionales</taxon>
        <taxon>Vibrionaceae</taxon>
        <taxon>Vibrio</taxon>
    </lineage>
</organism>
<name>A0ABX3D8B8_9VIBR</name>
<keyword evidence="3" id="KW-1185">Reference proteome</keyword>
<feature type="compositionally biased region" description="Low complexity" evidence="1">
    <location>
        <begin position="29"/>
        <end position="42"/>
    </location>
</feature>
<dbReference type="Pfam" id="PF17963">
    <property type="entry name" value="Big_9"/>
    <property type="match status" value="1"/>
</dbReference>
<feature type="region of interest" description="Disordered" evidence="1">
    <location>
        <begin position="20"/>
        <end position="46"/>
    </location>
</feature>
<comment type="caution">
    <text evidence="2">The sequence shown here is derived from an EMBL/GenBank/DDBJ whole genome shotgun (WGS) entry which is preliminary data.</text>
</comment>
<reference evidence="2 3" key="1">
    <citation type="submission" date="2016-09" db="EMBL/GenBank/DDBJ databases">
        <title>Isolation, identification and antibiotic sensitivity analysis of bacterial pathogen from juvenile Hippocampus erectus with tail-rotted disease.</title>
        <authorList>
            <person name="Yang Q."/>
        </authorList>
    </citation>
    <scope>NUCLEOTIDE SEQUENCE [LARGE SCALE GENOMIC DNA]</scope>
    <source>
        <strain evidence="2 3">HM-10</strain>
    </source>
</reference>
<dbReference type="EMBL" id="MKFT01000012">
    <property type="protein sequence ID" value="OHY92998.1"/>
    <property type="molecule type" value="Genomic_DNA"/>
</dbReference>
<sequence>MKKLILASIVSSVLIGCGGSDGGSSVPVEPETSIPSIPLEPSEPVEPDHPLIPLEPSTPINQAPTIEPIIGLEIKPDEVKQVQIVARDPEGDELRYGVWPGDLGLVNVDSKGLLTISPKIEHIGDHSIEIAVDDGHNQVTFTVEFTVLDEQTTVEKISELTNFPVDTMYELCETKGASCEIKDDEPVVKFPSRTGRDHMIVSLPLSNEVYTYTTLAIMPHGTFKQLVGAHYEVCVEGPYGFICDNEGLRDSGTALFSGETDEVTEEYKTFALWSKFKPKADIMDVMITGETTKLRLVTKTLYSYGGGSSYSGDAPATLHSKYDTPMVEFLVHISRSSY</sequence>
<evidence type="ECO:0000313" key="2">
    <source>
        <dbReference type="EMBL" id="OHY92998.1"/>
    </source>
</evidence>
<protein>
    <recommendedName>
        <fullName evidence="4">Dystroglycan-type cadherin-like domain-containing protein</fullName>
    </recommendedName>
</protein>
<dbReference type="PROSITE" id="PS51257">
    <property type="entry name" value="PROKAR_LIPOPROTEIN"/>
    <property type="match status" value="1"/>
</dbReference>